<dbReference type="InterPro" id="IPR003696">
    <property type="entry name" value="Carbtransf_dom"/>
</dbReference>
<dbReference type="PANTHER" id="PTHR34847">
    <property type="entry name" value="NODULATION PROTEIN U"/>
    <property type="match status" value="1"/>
</dbReference>
<dbReference type="GO" id="GO:0016740">
    <property type="term" value="F:transferase activity"/>
    <property type="evidence" value="ECO:0007669"/>
    <property type="project" value="UniProtKB-KW"/>
</dbReference>
<dbReference type="SUPFAM" id="SSF53067">
    <property type="entry name" value="Actin-like ATPase domain"/>
    <property type="match status" value="1"/>
</dbReference>
<dbReference type="InterPro" id="IPR051338">
    <property type="entry name" value="NodU/CmcH_Carbamoyltrnsfr"/>
</dbReference>
<dbReference type="InterPro" id="IPR031730">
    <property type="entry name" value="Carbam_trans_C"/>
</dbReference>
<dbReference type="Pfam" id="PF02543">
    <property type="entry name" value="Carbam_trans_N"/>
    <property type="match status" value="1"/>
</dbReference>
<reference evidence="4" key="1">
    <citation type="submission" date="2019-02" db="EMBL/GenBank/DDBJ databases">
        <authorList>
            <person name="Gruber-Vodicka R. H."/>
            <person name="Seah K. B. B."/>
        </authorList>
    </citation>
    <scope>NUCLEOTIDE SEQUENCE</scope>
    <source>
        <strain evidence="4">BECK_S312</strain>
        <strain evidence="5">BECK_S426</strain>
    </source>
</reference>
<feature type="domain" description="Carbamoyltransferase C-terminal" evidence="3">
    <location>
        <begin position="399"/>
        <end position="570"/>
    </location>
</feature>
<evidence type="ECO:0000259" key="3">
    <source>
        <dbReference type="Pfam" id="PF16861"/>
    </source>
</evidence>
<dbReference type="EMBL" id="CAADFM010000080">
    <property type="protein sequence ID" value="VFK13006.1"/>
    <property type="molecule type" value="Genomic_DNA"/>
</dbReference>
<dbReference type="CDD" id="cd24098">
    <property type="entry name" value="ASKHA_NBD_TobZ_N"/>
    <property type="match status" value="1"/>
</dbReference>
<comment type="similarity">
    <text evidence="1">Belongs to the NodU/CmcH family.</text>
</comment>
<evidence type="ECO:0000259" key="2">
    <source>
        <dbReference type="Pfam" id="PF02543"/>
    </source>
</evidence>
<accession>A0A450W7I2</accession>
<dbReference type="InterPro" id="IPR043129">
    <property type="entry name" value="ATPase_NBD"/>
</dbReference>
<dbReference type="Pfam" id="PF16861">
    <property type="entry name" value="Carbam_trans_C"/>
    <property type="match status" value="1"/>
</dbReference>
<evidence type="ECO:0000256" key="1">
    <source>
        <dbReference type="ARBA" id="ARBA00006129"/>
    </source>
</evidence>
<dbReference type="AlphaFoldDB" id="A0A450W7I2"/>
<organism evidence="4">
    <name type="scientific">Candidatus Kentrum sp. LPFa</name>
    <dbReference type="NCBI Taxonomy" id="2126335"/>
    <lineage>
        <taxon>Bacteria</taxon>
        <taxon>Pseudomonadati</taxon>
        <taxon>Pseudomonadota</taxon>
        <taxon>Gammaproteobacteria</taxon>
        <taxon>Candidatus Kentrum</taxon>
    </lineage>
</organism>
<protein>
    <submittedName>
        <fullName evidence="4">Carbamoyltransferase</fullName>
    </submittedName>
</protein>
<evidence type="ECO:0000313" key="5">
    <source>
        <dbReference type="EMBL" id="VFK29061.1"/>
    </source>
</evidence>
<dbReference type="Gene3D" id="3.90.870.20">
    <property type="entry name" value="Carbamoyltransferase, C-terminal domain"/>
    <property type="match status" value="1"/>
</dbReference>
<feature type="domain" description="Carbamoyltransferase" evidence="2">
    <location>
        <begin position="3"/>
        <end position="347"/>
    </location>
</feature>
<keyword evidence="4" id="KW-0808">Transferase</keyword>
<name>A0A450W7I2_9GAMM</name>
<evidence type="ECO:0000313" key="4">
    <source>
        <dbReference type="EMBL" id="VFK13006.1"/>
    </source>
</evidence>
<dbReference type="Gene3D" id="3.30.420.40">
    <property type="match status" value="2"/>
</dbReference>
<dbReference type="PANTHER" id="PTHR34847:SF1">
    <property type="entry name" value="NODULATION PROTEIN U"/>
    <property type="match status" value="1"/>
</dbReference>
<sequence length="574" mass="64368">MYILGINAIFHESAACLIQDDRLIAIAEEERFNRIKHGKKVLIDNPDEFPTEAIAFCLAEAGIEPADVAHIGYSTMPYEFQRRKERLATGAFGEEWLDEAEWARGQVALERVPGKFQDLGFDGQFHWVDHHGAHAASAYFPSPFPDAGVLSIDGTGEHDTAVFFQGTGHRLKYLRGVPYPSSIGLLWEVLSLYLGFGIYDAAKLMGLASYGNAERFLGRFRRIISPLPDGTFVIDHDLVRFGRLEYYPPKAYLAGLEQLFGMKRRLPAEELTRDHEDIAAALQALTNELVLHMIEQLHALTGSRNLCLAGGVALNCVTNSHVFEKGPFEQLYVQPTSHDAGTAIGAAYWIRHNLLDEATRGQMAHAYWGPAYGNERIEQALRAQGLRYRVSDRLEEEVARAISEDKIVAFFQGRMETGPRALGNRSLLANPMRSDMREILNRKVKHREYFRPLAPSVLAKEAHAWFEIPKPTSAGDFMLMTYPARAEVADRIPAVVHVDGSCRIQSVRRETNPRYHRVISEFQKLTGVPVVLNTSFNDSEPIVCTPEDAIQTFLKTEIDVLAMGDYLISKADNP</sequence>
<gene>
    <name evidence="4" type="ORF">BECKLPF1236A_GA0070988_1008018</name>
    <name evidence="5" type="ORF">BECKLPF1236C_GA0070990_1007919</name>
</gene>
<proteinExistence type="inferred from homology"/>
<dbReference type="InterPro" id="IPR038152">
    <property type="entry name" value="Carbam_trans_C_sf"/>
</dbReference>
<dbReference type="EMBL" id="CAADFP010000079">
    <property type="protein sequence ID" value="VFK29061.1"/>
    <property type="molecule type" value="Genomic_DNA"/>
</dbReference>